<proteinExistence type="predicted"/>
<organism evidence="2 3">
    <name type="scientific">Bacillus aerolatus</name>
    <dbReference type="NCBI Taxonomy" id="2653354"/>
    <lineage>
        <taxon>Bacteria</taxon>
        <taxon>Bacillati</taxon>
        <taxon>Bacillota</taxon>
        <taxon>Bacilli</taxon>
        <taxon>Bacillales</taxon>
        <taxon>Bacillaceae</taxon>
        <taxon>Bacillus</taxon>
    </lineage>
</organism>
<protein>
    <submittedName>
        <fullName evidence="2">Uncharacterized protein</fullName>
    </submittedName>
</protein>
<dbReference type="RefSeq" id="WP_152153465.1">
    <property type="nucleotide sequence ID" value="NZ_WEIO01000010.1"/>
</dbReference>
<evidence type="ECO:0000313" key="2">
    <source>
        <dbReference type="EMBL" id="KAB7704906.1"/>
    </source>
</evidence>
<comment type="caution">
    <text evidence="2">The sequence shown here is derived from an EMBL/GenBank/DDBJ whole genome shotgun (WGS) entry which is preliminary data.</text>
</comment>
<evidence type="ECO:0000313" key="3">
    <source>
        <dbReference type="Proteomes" id="UP000429595"/>
    </source>
</evidence>
<dbReference type="Proteomes" id="UP000429595">
    <property type="component" value="Unassembled WGS sequence"/>
</dbReference>
<name>A0A6I1FM57_9BACI</name>
<feature type="coiled-coil region" evidence="1">
    <location>
        <begin position="85"/>
        <end position="161"/>
    </location>
</feature>
<dbReference type="EMBL" id="WEIO01000010">
    <property type="protein sequence ID" value="KAB7704906.1"/>
    <property type="molecule type" value="Genomic_DNA"/>
</dbReference>
<keyword evidence="3" id="KW-1185">Reference proteome</keyword>
<sequence length="275" mass="32798">MREYNVHEALAILKKYYITDSQQMVTRWIRQGRIQGVRSDYRKEGYLISEESLFDFIEEERPGLSSVYEIYDEFIKNLQVEKNRKLDIELDIEEIHLKLRNLEEQLLEVQQEKQIVEMNLIEQLEEKRELEEENELLTELYELIQADNEQLKKQLKQLNTSTLPTKQNKDSHNTKSKYNVSYSEFERTSTDLLDELNVDLKDLSNQEQLKKVYNELFEKNGELRSELLDSGNIICPYTKKSLKQVKRIINNALRHHFSSVMREDQAIESMIQVSE</sequence>
<evidence type="ECO:0000256" key="1">
    <source>
        <dbReference type="SAM" id="Coils"/>
    </source>
</evidence>
<accession>A0A6I1FM57</accession>
<keyword evidence="1" id="KW-0175">Coiled coil</keyword>
<gene>
    <name evidence="2" type="ORF">F9802_15180</name>
</gene>
<reference evidence="2 3" key="1">
    <citation type="submission" date="2019-10" db="EMBL/GenBank/DDBJ databases">
        <title>Bacillus aerolatum sp. nov., isolated from bioaerosol of sport playgrounds.</title>
        <authorList>
            <person name="Chen P."/>
            <person name="Zhang G."/>
        </authorList>
    </citation>
    <scope>NUCLEOTIDE SEQUENCE [LARGE SCALE GENOMIC DNA]</scope>
    <source>
        <strain evidence="2 3">CX253</strain>
    </source>
</reference>
<dbReference type="AlphaFoldDB" id="A0A6I1FM57"/>